<feature type="region of interest" description="Disordered" evidence="1">
    <location>
        <begin position="69"/>
        <end position="89"/>
    </location>
</feature>
<reference evidence="2" key="1">
    <citation type="submission" date="2020-06" db="EMBL/GenBank/DDBJ databases">
        <authorList>
            <person name="Li T."/>
            <person name="Hu X."/>
            <person name="Zhang T."/>
            <person name="Song X."/>
            <person name="Zhang H."/>
            <person name="Dai N."/>
            <person name="Sheng W."/>
            <person name="Hou X."/>
            <person name="Wei L."/>
        </authorList>
    </citation>
    <scope>NUCLEOTIDE SEQUENCE</scope>
    <source>
        <strain evidence="2">G02</strain>
        <tissue evidence="2">Leaf</tissue>
    </source>
</reference>
<feature type="region of interest" description="Disordered" evidence="1">
    <location>
        <begin position="1"/>
        <end position="23"/>
    </location>
</feature>
<evidence type="ECO:0000256" key="1">
    <source>
        <dbReference type="SAM" id="MobiDB-lite"/>
    </source>
</evidence>
<proteinExistence type="predicted"/>
<comment type="caution">
    <text evidence="2">The sequence shown here is derived from an EMBL/GenBank/DDBJ whole genome shotgun (WGS) entry which is preliminary data.</text>
</comment>
<evidence type="ECO:0000313" key="2">
    <source>
        <dbReference type="EMBL" id="KAL0366900.1"/>
    </source>
</evidence>
<protein>
    <submittedName>
        <fullName evidence="2">Uncharacterized protein</fullName>
    </submittedName>
</protein>
<dbReference type="EMBL" id="JACGWJ010000015">
    <property type="protein sequence ID" value="KAL0366900.1"/>
    <property type="molecule type" value="Genomic_DNA"/>
</dbReference>
<reference evidence="2" key="2">
    <citation type="journal article" date="2024" name="Plant">
        <title>Genomic evolution and insights into agronomic trait innovations of Sesamum species.</title>
        <authorList>
            <person name="Miao H."/>
            <person name="Wang L."/>
            <person name="Qu L."/>
            <person name="Liu H."/>
            <person name="Sun Y."/>
            <person name="Le M."/>
            <person name="Wang Q."/>
            <person name="Wei S."/>
            <person name="Zheng Y."/>
            <person name="Lin W."/>
            <person name="Duan Y."/>
            <person name="Cao H."/>
            <person name="Xiong S."/>
            <person name="Wang X."/>
            <person name="Wei L."/>
            <person name="Li C."/>
            <person name="Ma Q."/>
            <person name="Ju M."/>
            <person name="Zhao R."/>
            <person name="Li G."/>
            <person name="Mu C."/>
            <person name="Tian Q."/>
            <person name="Mei H."/>
            <person name="Zhang T."/>
            <person name="Gao T."/>
            <person name="Zhang H."/>
        </authorList>
    </citation>
    <scope>NUCLEOTIDE SEQUENCE</scope>
    <source>
        <strain evidence="2">G02</strain>
    </source>
</reference>
<dbReference type="AlphaFoldDB" id="A0AAW2QGQ0"/>
<sequence length="89" mass="9293">MPVPPRPADPTVDPVRPSVSLDTPPVELSSTLLGAIQQMITSAIREQLAVLVLVRAVTPSKVAAPEQANLAPAMPPPNNVEGLNTMLPP</sequence>
<organism evidence="2">
    <name type="scientific">Sesamum radiatum</name>
    <name type="common">Black benniseed</name>
    <dbReference type="NCBI Taxonomy" id="300843"/>
    <lineage>
        <taxon>Eukaryota</taxon>
        <taxon>Viridiplantae</taxon>
        <taxon>Streptophyta</taxon>
        <taxon>Embryophyta</taxon>
        <taxon>Tracheophyta</taxon>
        <taxon>Spermatophyta</taxon>
        <taxon>Magnoliopsida</taxon>
        <taxon>eudicotyledons</taxon>
        <taxon>Gunneridae</taxon>
        <taxon>Pentapetalae</taxon>
        <taxon>asterids</taxon>
        <taxon>lamiids</taxon>
        <taxon>Lamiales</taxon>
        <taxon>Pedaliaceae</taxon>
        <taxon>Sesamum</taxon>
    </lineage>
</organism>
<gene>
    <name evidence="2" type="ORF">Sradi_3580100</name>
</gene>
<name>A0AAW2QGQ0_SESRA</name>
<accession>A0AAW2QGQ0</accession>